<evidence type="ECO:0000256" key="2">
    <source>
        <dbReference type="ARBA" id="ARBA00023002"/>
    </source>
</evidence>
<dbReference type="AlphaFoldDB" id="A0A069PTC2"/>
<proteinExistence type="inferred from homology"/>
<dbReference type="NCBIfam" id="NF005559">
    <property type="entry name" value="PRK07231.1"/>
    <property type="match status" value="1"/>
</dbReference>
<accession>A0A069PTC2</accession>
<keyword evidence="2" id="KW-0560">Oxidoreductase</keyword>
<dbReference type="Gene3D" id="3.40.50.720">
    <property type="entry name" value="NAD(P)-binding Rossmann-like Domain"/>
    <property type="match status" value="1"/>
</dbReference>
<dbReference type="PROSITE" id="PS00061">
    <property type="entry name" value="ADH_SHORT"/>
    <property type="match status" value="1"/>
</dbReference>
<sequence>MTTHRKWNYEGKVAFVTGAANGIGQATALAFAQEGADVVVVDLSEEGAQETVRMIEAEGVRALAVKCDVSKPDDVQAALAATIDKFGRLDFAFNNAGIEQALAYTAEIPDEAFERILRVNLGGVFYCMKYQIPIMLKNGGGSIVNTSSGAGVVGIRGQGAYCASKHGVIGLTKSAALEYGKDGVRINAVCPGIIDTPMIGRFTQGTEKNRKRMIAQEPIGRLGRPEEIANTVLWLCSDVAGFAIGHAVVVDGGQTAGL</sequence>
<dbReference type="PRINTS" id="PR00080">
    <property type="entry name" value="SDRFAMILY"/>
</dbReference>
<dbReference type="RefSeq" id="WP_035942099.1">
    <property type="nucleotide sequence ID" value="NZ_CADFFX010000027.1"/>
</dbReference>
<evidence type="ECO:0000313" key="3">
    <source>
        <dbReference type="EMBL" id="KDR40531.1"/>
    </source>
</evidence>
<dbReference type="SUPFAM" id="SSF51735">
    <property type="entry name" value="NAD(P)-binding Rossmann-fold domains"/>
    <property type="match status" value="1"/>
</dbReference>
<comment type="similarity">
    <text evidence="1">Belongs to the short-chain dehydrogenases/reductases (SDR) family.</text>
</comment>
<dbReference type="CDD" id="cd05233">
    <property type="entry name" value="SDR_c"/>
    <property type="match status" value="1"/>
</dbReference>
<dbReference type="InterPro" id="IPR020904">
    <property type="entry name" value="Sc_DH/Rdtase_CS"/>
</dbReference>
<dbReference type="PANTHER" id="PTHR24321">
    <property type="entry name" value="DEHYDROGENASES, SHORT CHAIN"/>
    <property type="match status" value="1"/>
</dbReference>
<dbReference type="FunFam" id="3.40.50.720:FF:000084">
    <property type="entry name" value="Short-chain dehydrogenase reductase"/>
    <property type="match status" value="1"/>
</dbReference>
<dbReference type="EMBL" id="JFHC01000039">
    <property type="protein sequence ID" value="KDR40531.1"/>
    <property type="molecule type" value="Genomic_DNA"/>
</dbReference>
<dbReference type="InterPro" id="IPR036291">
    <property type="entry name" value="NAD(P)-bd_dom_sf"/>
</dbReference>
<keyword evidence="4" id="KW-1185">Reference proteome</keyword>
<organism evidence="3 4">
    <name type="scientific">Caballeronia glathei</name>
    <dbReference type="NCBI Taxonomy" id="60547"/>
    <lineage>
        <taxon>Bacteria</taxon>
        <taxon>Pseudomonadati</taxon>
        <taxon>Pseudomonadota</taxon>
        <taxon>Betaproteobacteria</taxon>
        <taxon>Burkholderiales</taxon>
        <taxon>Burkholderiaceae</taxon>
        <taxon>Caballeronia</taxon>
    </lineage>
</organism>
<gene>
    <name evidence="3" type="ORF">BG61_24310</name>
</gene>
<comment type="caution">
    <text evidence="3">The sequence shown here is derived from an EMBL/GenBank/DDBJ whole genome shotgun (WGS) entry which is preliminary data.</text>
</comment>
<dbReference type="NCBIfam" id="NF004818">
    <property type="entry name" value="PRK06172.1"/>
    <property type="match status" value="1"/>
</dbReference>
<dbReference type="PRINTS" id="PR00081">
    <property type="entry name" value="GDHRDH"/>
</dbReference>
<dbReference type="InterPro" id="IPR002347">
    <property type="entry name" value="SDR_fam"/>
</dbReference>
<name>A0A069PTC2_9BURK</name>
<dbReference type="Pfam" id="PF13561">
    <property type="entry name" value="adh_short_C2"/>
    <property type="match status" value="1"/>
</dbReference>
<dbReference type="GO" id="GO:0016491">
    <property type="term" value="F:oxidoreductase activity"/>
    <property type="evidence" value="ECO:0007669"/>
    <property type="project" value="UniProtKB-KW"/>
</dbReference>
<evidence type="ECO:0000256" key="1">
    <source>
        <dbReference type="ARBA" id="ARBA00006484"/>
    </source>
</evidence>
<evidence type="ECO:0000313" key="4">
    <source>
        <dbReference type="Proteomes" id="UP000027466"/>
    </source>
</evidence>
<dbReference type="Proteomes" id="UP000027466">
    <property type="component" value="Unassembled WGS sequence"/>
</dbReference>
<protein>
    <submittedName>
        <fullName evidence="3">Oxidoreductase</fullName>
    </submittedName>
</protein>
<reference evidence="3 4" key="1">
    <citation type="submission" date="2014-03" db="EMBL/GenBank/DDBJ databases">
        <title>Draft Genome Sequences of Four Burkholderia Strains.</title>
        <authorList>
            <person name="Liu X.Y."/>
            <person name="Li C.X."/>
            <person name="Xu J.H."/>
        </authorList>
    </citation>
    <scope>NUCLEOTIDE SEQUENCE [LARGE SCALE GENOMIC DNA]</scope>
    <source>
        <strain evidence="3 4">DSM 50014</strain>
    </source>
</reference>
<dbReference type="PANTHER" id="PTHR24321:SF8">
    <property type="entry name" value="ESTRADIOL 17-BETA-DEHYDROGENASE 8-RELATED"/>
    <property type="match status" value="1"/>
</dbReference>